<dbReference type="InterPro" id="IPR001214">
    <property type="entry name" value="SET_dom"/>
</dbReference>
<feature type="non-terminal residue" evidence="2">
    <location>
        <position position="109"/>
    </location>
</feature>
<name>M5G6V8_DACPD</name>
<dbReference type="AlphaFoldDB" id="M5G6V8"/>
<dbReference type="EMBL" id="JH795859">
    <property type="protein sequence ID" value="EJU03945.1"/>
    <property type="molecule type" value="Genomic_DNA"/>
</dbReference>
<dbReference type="InterPro" id="IPR050869">
    <property type="entry name" value="H3K4_H4K5_MeTrfase"/>
</dbReference>
<evidence type="ECO:0000313" key="2">
    <source>
        <dbReference type="EMBL" id="EJU03945.1"/>
    </source>
</evidence>
<dbReference type="Gene3D" id="2.170.270.10">
    <property type="entry name" value="SET domain"/>
    <property type="match status" value="1"/>
</dbReference>
<dbReference type="GO" id="GO:0005634">
    <property type="term" value="C:nucleus"/>
    <property type="evidence" value="ECO:0007669"/>
    <property type="project" value="TreeGrafter"/>
</dbReference>
<dbReference type="Proteomes" id="UP000030653">
    <property type="component" value="Unassembled WGS sequence"/>
</dbReference>
<dbReference type="PROSITE" id="PS50280">
    <property type="entry name" value="SET"/>
    <property type="match status" value="1"/>
</dbReference>
<accession>M5G6V8</accession>
<organism evidence="2 3">
    <name type="scientific">Dacryopinax primogenitus (strain DJM 731)</name>
    <name type="common">Brown rot fungus</name>
    <dbReference type="NCBI Taxonomy" id="1858805"/>
    <lineage>
        <taxon>Eukaryota</taxon>
        <taxon>Fungi</taxon>
        <taxon>Dikarya</taxon>
        <taxon>Basidiomycota</taxon>
        <taxon>Agaricomycotina</taxon>
        <taxon>Dacrymycetes</taxon>
        <taxon>Dacrymycetales</taxon>
        <taxon>Dacrymycetaceae</taxon>
        <taxon>Dacryopinax</taxon>
    </lineage>
</organism>
<proteinExistence type="predicted"/>
<sequence length="109" mass="12489">NALRFYTRDACNSFGIRSQTHGSESEFLGYGVWPSASYFNHSCQPNIRKDTPGRAWVFQTNRDIGSDEELRISYLGDTAPEEMGVDDRRKQLRQTWGFDCDCLLCLAQL</sequence>
<dbReference type="PANTHER" id="PTHR12197">
    <property type="entry name" value="HISTONE-LYSINE N-METHYLTRANSFERASE SMYD"/>
    <property type="match status" value="1"/>
</dbReference>
<dbReference type="OrthoDB" id="1028014at2759"/>
<dbReference type="OMA" id="NQIRIYK"/>
<dbReference type="InterPro" id="IPR046341">
    <property type="entry name" value="SET_dom_sf"/>
</dbReference>
<feature type="domain" description="SET" evidence="1">
    <location>
        <begin position="1"/>
        <end position="75"/>
    </location>
</feature>
<dbReference type="SUPFAM" id="SSF82199">
    <property type="entry name" value="SET domain"/>
    <property type="match status" value="1"/>
</dbReference>
<gene>
    <name evidence="2" type="ORF">DACRYDRAFT_30942</name>
</gene>
<evidence type="ECO:0000313" key="3">
    <source>
        <dbReference type="Proteomes" id="UP000030653"/>
    </source>
</evidence>
<dbReference type="PANTHER" id="PTHR12197:SF294">
    <property type="entry name" value="POTENTIAL PROTEIN LYSINE METHYLTRANSFERASE SET6"/>
    <property type="match status" value="1"/>
</dbReference>
<dbReference type="RefSeq" id="XP_040630839.1">
    <property type="nucleotide sequence ID" value="XM_040774343.1"/>
</dbReference>
<dbReference type="HOGENOM" id="CLU_2190150_0_0_1"/>
<dbReference type="CDD" id="cd20071">
    <property type="entry name" value="SET_SMYD"/>
    <property type="match status" value="1"/>
</dbReference>
<keyword evidence="3" id="KW-1185">Reference proteome</keyword>
<dbReference type="STRING" id="1858805.M5G6V8"/>
<protein>
    <recommendedName>
        <fullName evidence="1">SET domain-containing protein</fullName>
    </recommendedName>
</protein>
<reference evidence="2 3" key="1">
    <citation type="journal article" date="2012" name="Science">
        <title>The Paleozoic origin of enzymatic lignin decomposition reconstructed from 31 fungal genomes.</title>
        <authorList>
            <person name="Floudas D."/>
            <person name="Binder M."/>
            <person name="Riley R."/>
            <person name="Barry K."/>
            <person name="Blanchette R.A."/>
            <person name="Henrissat B."/>
            <person name="Martinez A.T."/>
            <person name="Otillar R."/>
            <person name="Spatafora J.W."/>
            <person name="Yadav J.S."/>
            <person name="Aerts A."/>
            <person name="Benoit I."/>
            <person name="Boyd A."/>
            <person name="Carlson A."/>
            <person name="Copeland A."/>
            <person name="Coutinho P.M."/>
            <person name="de Vries R.P."/>
            <person name="Ferreira P."/>
            <person name="Findley K."/>
            <person name="Foster B."/>
            <person name="Gaskell J."/>
            <person name="Glotzer D."/>
            <person name="Gorecki P."/>
            <person name="Heitman J."/>
            <person name="Hesse C."/>
            <person name="Hori C."/>
            <person name="Igarashi K."/>
            <person name="Jurgens J.A."/>
            <person name="Kallen N."/>
            <person name="Kersten P."/>
            <person name="Kohler A."/>
            <person name="Kuees U."/>
            <person name="Kumar T.K.A."/>
            <person name="Kuo A."/>
            <person name="LaButti K."/>
            <person name="Larrondo L.F."/>
            <person name="Lindquist E."/>
            <person name="Ling A."/>
            <person name="Lombard V."/>
            <person name="Lucas S."/>
            <person name="Lundell T."/>
            <person name="Martin R."/>
            <person name="McLaughlin D.J."/>
            <person name="Morgenstern I."/>
            <person name="Morin E."/>
            <person name="Murat C."/>
            <person name="Nagy L.G."/>
            <person name="Nolan M."/>
            <person name="Ohm R.A."/>
            <person name="Patyshakuliyeva A."/>
            <person name="Rokas A."/>
            <person name="Ruiz-Duenas F.J."/>
            <person name="Sabat G."/>
            <person name="Salamov A."/>
            <person name="Samejima M."/>
            <person name="Schmutz J."/>
            <person name="Slot J.C."/>
            <person name="St John F."/>
            <person name="Stenlid J."/>
            <person name="Sun H."/>
            <person name="Sun S."/>
            <person name="Syed K."/>
            <person name="Tsang A."/>
            <person name="Wiebenga A."/>
            <person name="Young D."/>
            <person name="Pisabarro A."/>
            <person name="Eastwood D.C."/>
            <person name="Martin F."/>
            <person name="Cullen D."/>
            <person name="Grigoriev I.V."/>
            <person name="Hibbett D.S."/>
        </authorList>
    </citation>
    <scope>NUCLEOTIDE SEQUENCE [LARGE SCALE GENOMIC DNA]</scope>
    <source>
        <strain evidence="2 3">DJM-731 SS1</strain>
    </source>
</reference>
<evidence type="ECO:0000259" key="1">
    <source>
        <dbReference type="PROSITE" id="PS50280"/>
    </source>
</evidence>
<feature type="non-terminal residue" evidence="2">
    <location>
        <position position="1"/>
    </location>
</feature>
<dbReference type="Pfam" id="PF00856">
    <property type="entry name" value="SET"/>
    <property type="match status" value="1"/>
</dbReference>
<dbReference type="GeneID" id="63689405"/>